<dbReference type="EMBL" id="BONG01000023">
    <property type="protein sequence ID" value="GIF90445.1"/>
    <property type="molecule type" value="Genomic_DNA"/>
</dbReference>
<dbReference type="AlphaFoldDB" id="A0A8J3NRY0"/>
<name>A0A8J3NRY0_9ACTN</name>
<dbReference type="RefSeq" id="WP_191842592.1">
    <property type="nucleotide sequence ID" value="NZ_JAAOTI010000024.1"/>
</dbReference>
<reference evidence="1 2" key="1">
    <citation type="submission" date="2021-01" db="EMBL/GenBank/DDBJ databases">
        <title>Whole genome shotgun sequence of Catellatospora chokoriensis NBRC 107358.</title>
        <authorList>
            <person name="Komaki H."/>
            <person name="Tamura T."/>
        </authorList>
    </citation>
    <scope>NUCLEOTIDE SEQUENCE [LARGE SCALE GENOMIC DNA]</scope>
    <source>
        <strain evidence="1 2">NBRC 107358</strain>
    </source>
</reference>
<keyword evidence="2" id="KW-1185">Reference proteome</keyword>
<organism evidence="1 2">
    <name type="scientific">Catellatospora chokoriensis</name>
    <dbReference type="NCBI Taxonomy" id="310353"/>
    <lineage>
        <taxon>Bacteria</taxon>
        <taxon>Bacillati</taxon>
        <taxon>Actinomycetota</taxon>
        <taxon>Actinomycetes</taxon>
        <taxon>Micromonosporales</taxon>
        <taxon>Micromonosporaceae</taxon>
        <taxon>Catellatospora</taxon>
    </lineage>
</organism>
<evidence type="ECO:0000313" key="2">
    <source>
        <dbReference type="Proteomes" id="UP000619293"/>
    </source>
</evidence>
<proteinExistence type="predicted"/>
<gene>
    <name evidence="1" type="ORF">Cch02nite_38890</name>
</gene>
<sequence length="138" mass="14642">MGNGETPDEVSVDLGTLRFFAEVMKADTDDGLRRGAIRADAEVQTGVRFGTRTLSGEVVAGTDALKAALDRANTNVARQVEAADILIHAMEQILANYTAADMASAEQVATVERTLLDAVKAAEAVYPEPERLPRGLVA</sequence>
<dbReference type="Proteomes" id="UP000619293">
    <property type="component" value="Unassembled WGS sequence"/>
</dbReference>
<protein>
    <submittedName>
        <fullName evidence="1">Uncharacterized protein</fullName>
    </submittedName>
</protein>
<comment type="caution">
    <text evidence="1">The sequence shown here is derived from an EMBL/GenBank/DDBJ whole genome shotgun (WGS) entry which is preliminary data.</text>
</comment>
<accession>A0A8J3NRY0</accession>
<evidence type="ECO:0000313" key="1">
    <source>
        <dbReference type="EMBL" id="GIF90445.1"/>
    </source>
</evidence>